<accession>A0A1I7FZV9</accession>
<dbReference type="STRING" id="155865.SAMN05216515_10484"/>
<protein>
    <submittedName>
        <fullName evidence="1">Uncharacterized protein</fullName>
    </submittedName>
</protein>
<keyword evidence="2" id="KW-1185">Reference proteome</keyword>
<dbReference type="EMBL" id="FPBT01000004">
    <property type="protein sequence ID" value="SFU41586.1"/>
    <property type="molecule type" value="Genomic_DNA"/>
</dbReference>
<evidence type="ECO:0000313" key="1">
    <source>
        <dbReference type="EMBL" id="SFU41586.1"/>
    </source>
</evidence>
<name>A0A1I7FZV9_9FIRM</name>
<organism evidence="1 2">
    <name type="scientific">Eubacterium pyruvativorans</name>
    <dbReference type="NCBI Taxonomy" id="155865"/>
    <lineage>
        <taxon>Bacteria</taxon>
        <taxon>Bacillati</taxon>
        <taxon>Bacillota</taxon>
        <taxon>Clostridia</taxon>
        <taxon>Eubacteriales</taxon>
        <taxon>Eubacteriaceae</taxon>
        <taxon>Eubacterium</taxon>
    </lineage>
</organism>
<evidence type="ECO:0000313" key="2">
    <source>
        <dbReference type="Proteomes" id="UP000198817"/>
    </source>
</evidence>
<dbReference type="Proteomes" id="UP000198817">
    <property type="component" value="Unassembled WGS sequence"/>
</dbReference>
<gene>
    <name evidence="1" type="ORF">SAMN05216508_10447</name>
</gene>
<reference evidence="1 2" key="1">
    <citation type="submission" date="2016-10" db="EMBL/GenBank/DDBJ databases">
        <authorList>
            <person name="de Groot N.N."/>
        </authorList>
    </citation>
    <scope>NUCLEOTIDE SEQUENCE [LARGE SCALE GENOMIC DNA]</scope>
    <source>
        <strain evidence="1 2">KHGC13</strain>
    </source>
</reference>
<proteinExistence type="predicted"/>
<dbReference type="AlphaFoldDB" id="A0A1I7FZV9"/>
<sequence>MTEEREMTARKAETEHDFAPFFHRLLEGVRNFVRSEDFPETCEDSLERKEIYLFAMTEYFSWIVFTYEMAGMQWYTRYIFGKHSRERAEGILERYAGLQSEYTELLREFYREERYGEMLREDQTAAICLVISIRTAEKLWRQGLSRKERKTYEALGTLDHALAAYGETFRNTEQSYDFDLTGDKVMDTAMALCHFMIGEFHHNYIQDEYARIHGIEREGE</sequence>
<dbReference type="RefSeq" id="WP_090470301.1">
    <property type="nucleotide sequence ID" value="NZ_FOWF01000004.1"/>
</dbReference>